<dbReference type="Gene3D" id="2.60.120.10">
    <property type="entry name" value="Jelly Rolls"/>
    <property type="match status" value="1"/>
</dbReference>
<evidence type="ECO:0000313" key="3">
    <source>
        <dbReference type="Proteomes" id="UP000800038"/>
    </source>
</evidence>
<dbReference type="PANTHER" id="PTHR36156:SF3">
    <property type="entry name" value="CUPIN 2 CONSERVED BARREL DOMAIN-CONTAINING PROTEIN"/>
    <property type="match status" value="1"/>
</dbReference>
<dbReference type="InterPro" id="IPR013096">
    <property type="entry name" value="Cupin_2"/>
</dbReference>
<dbReference type="InterPro" id="IPR014710">
    <property type="entry name" value="RmlC-like_jellyroll"/>
</dbReference>
<accession>A0A6A5SEQ1</accession>
<keyword evidence="3" id="KW-1185">Reference proteome</keyword>
<protein>
    <recommendedName>
        <fullName evidence="1">Cupin type-2 domain-containing protein</fullName>
    </recommendedName>
</protein>
<gene>
    <name evidence="2" type="ORF">EJ02DRAFT_457272</name>
</gene>
<dbReference type="PANTHER" id="PTHR36156">
    <property type="entry name" value="SLR2101 PROTEIN"/>
    <property type="match status" value="1"/>
</dbReference>
<dbReference type="InterPro" id="IPR047142">
    <property type="entry name" value="OryJ/VirC-like"/>
</dbReference>
<dbReference type="AlphaFoldDB" id="A0A6A5SEQ1"/>
<dbReference type="OrthoDB" id="5840532at2759"/>
<dbReference type="InterPro" id="IPR011051">
    <property type="entry name" value="RmlC_Cupin_sf"/>
</dbReference>
<evidence type="ECO:0000259" key="1">
    <source>
        <dbReference type="Pfam" id="PF07883"/>
    </source>
</evidence>
<organism evidence="2 3">
    <name type="scientific">Clathrospora elynae</name>
    <dbReference type="NCBI Taxonomy" id="706981"/>
    <lineage>
        <taxon>Eukaryota</taxon>
        <taxon>Fungi</taxon>
        <taxon>Dikarya</taxon>
        <taxon>Ascomycota</taxon>
        <taxon>Pezizomycotina</taxon>
        <taxon>Dothideomycetes</taxon>
        <taxon>Pleosporomycetidae</taxon>
        <taxon>Pleosporales</taxon>
        <taxon>Diademaceae</taxon>
        <taxon>Clathrospora</taxon>
    </lineage>
</organism>
<dbReference type="SUPFAM" id="SSF51182">
    <property type="entry name" value="RmlC-like cupins"/>
    <property type="match status" value="1"/>
</dbReference>
<dbReference type="CDD" id="cd02231">
    <property type="entry name" value="cupin_BLL6423-like"/>
    <property type="match status" value="1"/>
</dbReference>
<evidence type="ECO:0000313" key="2">
    <source>
        <dbReference type="EMBL" id="KAF1939125.1"/>
    </source>
</evidence>
<sequence length="230" mass="25260">MAFFLIDTHASLSKYANFTRSCFLDTTLNCASLHSHKSLPTTSTYSRTMASKSDLPSIKRFITTHDPSTKRAIFSESVSEDTKVDHIPSADFRLGYVTKGAPVDLNKDADLAVYKPYLESPPGLVASGGTVLRFVDVAPGHLSPMHRTVSLDYGVVIEGEFELVLDSGETRKMNRGDVAIQRGTMHAWRNLSSTSWGRMMYVLQECKPVEVGGEVLKEDYGTMEGVPASS</sequence>
<dbReference type="Pfam" id="PF07883">
    <property type="entry name" value="Cupin_2"/>
    <property type="match status" value="1"/>
</dbReference>
<feature type="domain" description="Cupin type-2" evidence="1">
    <location>
        <begin position="134"/>
        <end position="194"/>
    </location>
</feature>
<dbReference type="EMBL" id="ML976088">
    <property type="protein sequence ID" value="KAF1939125.1"/>
    <property type="molecule type" value="Genomic_DNA"/>
</dbReference>
<reference evidence="2" key="1">
    <citation type="journal article" date="2020" name="Stud. Mycol.">
        <title>101 Dothideomycetes genomes: a test case for predicting lifestyles and emergence of pathogens.</title>
        <authorList>
            <person name="Haridas S."/>
            <person name="Albert R."/>
            <person name="Binder M."/>
            <person name="Bloem J."/>
            <person name="Labutti K."/>
            <person name="Salamov A."/>
            <person name="Andreopoulos B."/>
            <person name="Baker S."/>
            <person name="Barry K."/>
            <person name="Bills G."/>
            <person name="Bluhm B."/>
            <person name="Cannon C."/>
            <person name="Castanera R."/>
            <person name="Culley D."/>
            <person name="Daum C."/>
            <person name="Ezra D."/>
            <person name="Gonzalez J."/>
            <person name="Henrissat B."/>
            <person name="Kuo A."/>
            <person name="Liang C."/>
            <person name="Lipzen A."/>
            <person name="Lutzoni F."/>
            <person name="Magnuson J."/>
            <person name="Mondo S."/>
            <person name="Nolan M."/>
            <person name="Ohm R."/>
            <person name="Pangilinan J."/>
            <person name="Park H.-J."/>
            <person name="Ramirez L."/>
            <person name="Alfaro M."/>
            <person name="Sun H."/>
            <person name="Tritt A."/>
            <person name="Yoshinaga Y."/>
            <person name="Zwiers L.-H."/>
            <person name="Turgeon B."/>
            <person name="Goodwin S."/>
            <person name="Spatafora J."/>
            <person name="Crous P."/>
            <person name="Grigoriev I."/>
        </authorList>
    </citation>
    <scope>NUCLEOTIDE SEQUENCE</scope>
    <source>
        <strain evidence="2">CBS 161.51</strain>
    </source>
</reference>
<name>A0A6A5SEQ1_9PLEO</name>
<dbReference type="Proteomes" id="UP000800038">
    <property type="component" value="Unassembled WGS sequence"/>
</dbReference>
<proteinExistence type="predicted"/>